<comment type="caution">
    <text evidence="5">Lacks conserved residue(s) required for the propagation of feature annotation.</text>
</comment>
<dbReference type="GO" id="GO:2000134">
    <property type="term" value="P:negative regulation of G1/S transition of mitotic cell cycle"/>
    <property type="evidence" value="ECO:0007669"/>
    <property type="project" value="TreeGrafter"/>
</dbReference>
<dbReference type="PANTHER" id="PTHR47335">
    <property type="entry name" value="UNCONVENTIONAL MYOSIN-XVI"/>
    <property type="match status" value="1"/>
</dbReference>
<dbReference type="GO" id="GO:0048812">
    <property type="term" value="P:neuron projection morphogenesis"/>
    <property type="evidence" value="ECO:0007669"/>
    <property type="project" value="TreeGrafter"/>
</dbReference>
<evidence type="ECO:0000256" key="4">
    <source>
        <dbReference type="ARBA" id="ARBA00023175"/>
    </source>
</evidence>
<dbReference type="GO" id="GO:0003774">
    <property type="term" value="F:cytoskeletal motor activity"/>
    <property type="evidence" value="ECO:0007669"/>
    <property type="project" value="UniProtKB-UniRule"/>
</dbReference>
<dbReference type="PRINTS" id="PR00193">
    <property type="entry name" value="MYOSINHEAVY"/>
</dbReference>
<sequence length="140" mass="15143">MSPHIFAVAQRAYWGMLAQRQDQAIVALGRSNTGKTTACQNILEYLVATAGSVDNRVKVEKIQAMFTVLRAFGTVSAGPNRASTRFSMVLALDFSASGHVTAAHLQTMLLERARVAQQPEGEGTFNVFSQMLAGLGLDQR</sequence>
<dbReference type="GO" id="GO:0016459">
    <property type="term" value="C:myosin complex"/>
    <property type="evidence" value="ECO:0007669"/>
    <property type="project" value="UniProtKB-KW"/>
</dbReference>
<dbReference type="Gene3D" id="1.10.10.820">
    <property type="match status" value="1"/>
</dbReference>
<dbReference type="PANTHER" id="PTHR47335:SF1">
    <property type="entry name" value="UNCONVENTIONAL MYOSIN-XVI"/>
    <property type="match status" value="1"/>
</dbReference>
<feature type="domain" description="Myosin motor" evidence="6">
    <location>
        <begin position="1"/>
        <end position="140"/>
    </location>
</feature>
<dbReference type="GO" id="GO:0048471">
    <property type="term" value="C:perinuclear region of cytoplasm"/>
    <property type="evidence" value="ECO:0007669"/>
    <property type="project" value="TreeGrafter"/>
</dbReference>
<dbReference type="Proteomes" id="UP000018936">
    <property type="component" value="Unassembled WGS sequence"/>
</dbReference>
<dbReference type="InterPro" id="IPR036961">
    <property type="entry name" value="Kinesin_motor_dom_sf"/>
</dbReference>
<reference evidence="7 8" key="1">
    <citation type="journal article" date="2013" name="Proc. Natl. Acad. Sci. U.S.A.">
        <title>The king cobra genome reveals dynamic gene evolution and adaptation in the snake venom system.</title>
        <authorList>
            <person name="Vonk F.J."/>
            <person name="Casewell N.R."/>
            <person name="Henkel C.V."/>
            <person name="Heimberg A.M."/>
            <person name="Jansen H.J."/>
            <person name="McCleary R.J."/>
            <person name="Kerkkamp H.M."/>
            <person name="Vos R.A."/>
            <person name="Guerreiro I."/>
            <person name="Calvete J.J."/>
            <person name="Wuster W."/>
            <person name="Woods A.E."/>
            <person name="Logan J.M."/>
            <person name="Harrison R.A."/>
            <person name="Castoe T.A."/>
            <person name="de Koning A.P."/>
            <person name="Pollock D.D."/>
            <person name="Yandell M."/>
            <person name="Calderon D."/>
            <person name="Renjifo C."/>
            <person name="Currier R.B."/>
            <person name="Salgado D."/>
            <person name="Pla D."/>
            <person name="Sanz L."/>
            <person name="Hyder A.S."/>
            <person name="Ribeiro J.M."/>
            <person name="Arntzen J.W."/>
            <person name="van den Thillart G.E."/>
            <person name="Boetzer M."/>
            <person name="Pirovano W."/>
            <person name="Dirks R.P."/>
            <person name="Spaink H.P."/>
            <person name="Duboule D."/>
            <person name="McGlinn E."/>
            <person name="Kini R.M."/>
            <person name="Richardson M.K."/>
        </authorList>
    </citation>
    <scope>NUCLEOTIDE SEQUENCE</scope>
    <source>
        <tissue evidence="7">Blood</tissue>
    </source>
</reference>
<gene>
    <name evidence="7" type="ORF">L345_08161</name>
</gene>
<dbReference type="SUPFAM" id="SSF52540">
    <property type="entry name" value="P-loop containing nucleoside triphosphate hydrolases"/>
    <property type="match status" value="1"/>
</dbReference>
<dbReference type="GO" id="GO:0019903">
    <property type="term" value="F:protein phosphatase binding"/>
    <property type="evidence" value="ECO:0007669"/>
    <property type="project" value="TreeGrafter"/>
</dbReference>
<dbReference type="GO" id="GO:0005524">
    <property type="term" value="F:ATP binding"/>
    <property type="evidence" value="ECO:0007669"/>
    <property type="project" value="UniProtKB-UniRule"/>
</dbReference>
<keyword evidence="5" id="KW-0009">Actin-binding</keyword>
<evidence type="ECO:0000259" key="6">
    <source>
        <dbReference type="PROSITE" id="PS51456"/>
    </source>
</evidence>
<feature type="binding site" evidence="5">
    <location>
        <begin position="29"/>
        <end position="36"/>
    </location>
    <ligand>
        <name>ATP</name>
        <dbReference type="ChEBI" id="CHEBI:30616"/>
    </ligand>
</feature>
<dbReference type="PROSITE" id="PS51456">
    <property type="entry name" value="MYOSIN_MOTOR"/>
    <property type="match status" value="1"/>
</dbReference>
<evidence type="ECO:0000313" key="8">
    <source>
        <dbReference type="Proteomes" id="UP000018936"/>
    </source>
</evidence>
<dbReference type="InterPro" id="IPR001609">
    <property type="entry name" value="Myosin_head_motor_dom-like"/>
</dbReference>
<dbReference type="GO" id="GO:0043491">
    <property type="term" value="P:phosphatidylinositol 3-kinase/protein kinase B signal transduction"/>
    <property type="evidence" value="ECO:0007669"/>
    <property type="project" value="TreeGrafter"/>
</dbReference>
<protein>
    <recommendedName>
        <fullName evidence="6">Myosin motor domain-containing protein</fullName>
    </recommendedName>
</protein>
<dbReference type="Pfam" id="PF00063">
    <property type="entry name" value="Myosin_head"/>
    <property type="match status" value="1"/>
</dbReference>
<evidence type="ECO:0000313" key="7">
    <source>
        <dbReference type="EMBL" id="ETE66062.1"/>
    </source>
</evidence>
<keyword evidence="2 5" id="KW-0067">ATP-binding</keyword>
<comment type="caution">
    <text evidence="7">The sequence shown here is derived from an EMBL/GenBank/DDBJ whole genome shotgun (WGS) entry which is preliminary data.</text>
</comment>
<name>V8NWY5_OPHHA</name>
<dbReference type="AlphaFoldDB" id="V8NWY5"/>
<comment type="similarity">
    <text evidence="5">Belongs to the TRAFAC class myosin-kinesin ATPase superfamily. Myosin family.</text>
</comment>
<keyword evidence="1 5" id="KW-0547">Nucleotide-binding</keyword>
<evidence type="ECO:0000256" key="1">
    <source>
        <dbReference type="ARBA" id="ARBA00022741"/>
    </source>
</evidence>
<evidence type="ECO:0000256" key="3">
    <source>
        <dbReference type="ARBA" id="ARBA00023123"/>
    </source>
</evidence>
<organism evidence="7 8">
    <name type="scientific">Ophiophagus hannah</name>
    <name type="common">King cobra</name>
    <name type="synonym">Naja hannah</name>
    <dbReference type="NCBI Taxonomy" id="8665"/>
    <lineage>
        <taxon>Eukaryota</taxon>
        <taxon>Metazoa</taxon>
        <taxon>Chordata</taxon>
        <taxon>Craniata</taxon>
        <taxon>Vertebrata</taxon>
        <taxon>Euteleostomi</taxon>
        <taxon>Lepidosauria</taxon>
        <taxon>Squamata</taxon>
        <taxon>Bifurcata</taxon>
        <taxon>Unidentata</taxon>
        <taxon>Episquamata</taxon>
        <taxon>Toxicofera</taxon>
        <taxon>Serpentes</taxon>
        <taxon>Colubroidea</taxon>
        <taxon>Elapidae</taxon>
        <taxon>Elapinae</taxon>
        <taxon>Ophiophagus</taxon>
    </lineage>
</organism>
<accession>V8NWY5</accession>
<proteinExistence type="inferred from homology"/>
<dbReference type="GO" id="GO:0051015">
    <property type="term" value="F:actin filament binding"/>
    <property type="evidence" value="ECO:0007669"/>
    <property type="project" value="TreeGrafter"/>
</dbReference>
<dbReference type="InterPro" id="IPR052838">
    <property type="entry name" value="Myosin-XVI"/>
</dbReference>
<keyword evidence="4 5" id="KW-0505">Motor protein</keyword>
<evidence type="ECO:0000256" key="5">
    <source>
        <dbReference type="PROSITE-ProRule" id="PRU00782"/>
    </source>
</evidence>
<evidence type="ECO:0000256" key="2">
    <source>
        <dbReference type="ARBA" id="ARBA00022840"/>
    </source>
</evidence>
<dbReference type="InterPro" id="IPR027417">
    <property type="entry name" value="P-loop_NTPase"/>
</dbReference>
<keyword evidence="3 5" id="KW-0518">Myosin</keyword>
<dbReference type="OrthoDB" id="2505895at2759"/>
<dbReference type="Gene3D" id="3.40.850.10">
    <property type="entry name" value="Kinesin motor domain"/>
    <property type="match status" value="1"/>
</dbReference>
<dbReference type="EMBL" id="AZIM01001670">
    <property type="protein sequence ID" value="ETE66062.1"/>
    <property type="molecule type" value="Genomic_DNA"/>
</dbReference>
<keyword evidence="8" id="KW-1185">Reference proteome</keyword>
<feature type="non-terminal residue" evidence="7">
    <location>
        <position position="1"/>
    </location>
</feature>
<dbReference type="GO" id="GO:0005654">
    <property type="term" value="C:nucleoplasm"/>
    <property type="evidence" value="ECO:0007669"/>
    <property type="project" value="TreeGrafter"/>
</dbReference>